<keyword evidence="3" id="KW-1185">Reference proteome</keyword>
<dbReference type="RefSeq" id="WP_302711940.1">
    <property type="nucleotide sequence ID" value="NZ_JAULRT010000046.1"/>
</dbReference>
<dbReference type="EMBL" id="JAULRT010000046">
    <property type="protein sequence ID" value="MDO3381784.1"/>
    <property type="molecule type" value="Genomic_DNA"/>
</dbReference>
<keyword evidence="1" id="KW-0472">Membrane</keyword>
<dbReference type="Proteomes" id="UP001168380">
    <property type="component" value="Unassembled WGS sequence"/>
</dbReference>
<gene>
    <name evidence="2" type="ORF">QWI16_06320</name>
</gene>
<evidence type="ECO:0000313" key="2">
    <source>
        <dbReference type="EMBL" id="MDO3381784.1"/>
    </source>
</evidence>
<feature type="transmembrane region" description="Helical" evidence="1">
    <location>
        <begin position="93"/>
        <end position="113"/>
    </location>
</feature>
<feature type="transmembrane region" description="Helical" evidence="1">
    <location>
        <begin position="120"/>
        <end position="142"/>
    </location>
</feature>
<feature type="transmembrane region" description="Helical" evidence="1">
    <location>
        <begin position="162"/>
        <end position="186"/>
    </location>
</feature>
<name>A0ABT8TCE5_9GAMM</name>
<evidence type="ECO:0000313" key="3">
    <source>
        <dbReference type="Proteomes" id="UP001168380"/>
    </source>
</evidence>
<dbReference type="InterPro" id="IPR049823">
    <property type="entry name" value="XrtH_assoc"/>
</dbReference>
<organism evidence="2 3">
    <name type="scientific">Gilvimarinus algae</name>
    <dbReference type="NCBI Taxonomy" id="3058037"/>
    <lineage>
        <taxon>Bacteria</taxon>
        <taxon>Pseudomonadati</taxon>
        <taxon>Pseudomonadota</taxon>
        <taxon>Gammaproteobacteria</taxon>
        <taxon>Cellvibrionales</taxon>
        <taxon>Cellvibrionaceae</taxon>
        <taxon>Gilvimarinus</taxon>
    </lineage>
</organism>
<keyword evidence="1" id="KW-0812">Transmembrane</keyword>
<sequence length="210" mass="23447">MLSQANPAFSPGRYFLRVLLWLPVFFALWYFLAGFFNIIPGLLSQWVINLLHDGAVVQLDSSGRQIDYVTSFMAQMPGQERAGNVVVTLNPLIYSWNIPVLLALCFAVSDNLFSNARVVLAIAGLFPLHAWGLTAEFFVTVLFRQGPEVAGQMNVSQWQLELAGLCYQFGYLMLPVIGAVCLWFLANRALVEQLIREKAPAQSRAPKTHP</sequence>
<feature type="transmembrane region" description="Helical" evidence="1">
    <location>
        <begin position="20"/>
        <end position="43"/>
    </location>
</feature>
<accession>A0ABT8TCE5</accession>
<dbReference type="NCBIfam" id="NF041730">
    <property type="entry name" value="XrtH_assoc"/>
    <property type="match status" value="1"/>
</dbReference>
<proteinExistence type="predicted"/>
<keyword evidence="1" id="KW-1133">Transmembrane helix</keyword>
<comment type="caution">
    <text evidence="2">The sequence shown here is derived from an EMBL/GenBank/DDBJ whole genome shotgun (WGS) entry which is preliminary data.</text>
</comment>
<reference evidence="2" key="1">
    <citation type="submission" date="2023-07" db="EMBL/GenBank/DDBJ databases">
        <title>Gilvimarinus algae sp. nov., isolated from the surface of Kelp.</title>
        <authorList>
            <person name="Sun Y.Y."/>
            <person name="Gong Y."/>
            <person name="Du Z.J."/>
        </authorList>
    </citation>
    <scope>NUCLEOTIDE SEQUENCE</scope>
    <source>
        <strain evidence="2">SDUM040014</strain>
    </source>
</reference>
<protein>
    <submittedName>
        <fullName evidence="2">Exosortase H-associated membrane protein</fullName>
    </submittedName>
</protein>
<evidence type="ECO:0000256" key="1">
    <source>
        <dbReference type="SAM" id="Phobius"/>
    </source>
</evidence>